<comment type="caution">
    <text evidence="1">The sequence shown here is derived from an EMBL/GenBank/DDBJ whole genome shotgun (WGS) entry which is preliminary data.</text>
</comment>
<evidence type="ECO:0000313" key="1">
    <source>
        <dbReference type="EMBL" id="KAK7261123.1"/>
    </source>
</evidence>
<organism evidence="1 2">
    <name type="scientific">Crotalaria pallida</name>
    <name type="common">Smooth rattlebox</name>
    <name type="synonym">Crotalaria striata</name>
    <dbReference type="NCBI Taxonomy" id="3830"/>
    <lineage>
        <taxon>Eukaryota</taxon>
        <taxon>Viridiplantae</taxon>
        <taxon>Streptophyta</taxon>
        <taxon>Embryophyta</taxon>
        <taxon>Tracheophyta</taxon>
        <taxon>Spermatophyta</taxon>
        <taxon>Magnoliopsida</taxon>
        <taxon>eudicotyledons</taxon>
        <taxon>Gunneridae</taxon>
        <taxon>Pentapetalae</taxon>
        <taxon>rosids</taxon>
        <taxon>fabids</taxon>
        <taxon>Fabales</taxon>
        <taxon>Fabaceae</taxon>
        <taxon>Papilionoideae</taxon>
        <taxon>50 kb inversion clade</taxon>
        <taxon>genistoids sensu lato</taxon>
        <taxon>core genistoids</taxon>
        <taxon>Crotalarieae</taxon>
        <taxon>Crotalaria</taxon>
    </lineage>
</organism>
<dbReference type="EMBL" id="JAYWIO010000005">
    <property type="protein sequence ID" value="KAK7261123.1"/>
    <property type="molecule type" value="Genomic_DNA"/>
</dbReference>
<protein>
    <submittedName>
        <fullName evidence="1">Uncharacterized protein</fullName>
    </submittedName>
</protein>
<name>A0AAN9EW92_CROPI</name>
<accession>A0AAN9EW92</accession>
<reference evidence="1 2" key="1">
    <citation type="submission" date="2024-01" db="EMBL/GenBank/DDBJ databases">
        <title>The genomes of 5 underutilized Papilionoideae crops provide insights into root nodulation and disease resistanc.</title>
        <authorList>
            <person name="Yuan L."/>
        </authorList>
    </citation>
    <scope>NUCLEOTIDE SEQUENCE [LARGE SCALE GENOMIC DNA]</scope>
    <source>
        <strain evidence="1">ZHUSHIDOU_FW_LH</strain>
        <tissue evidence="1">Leaf</tissue>
    </source>
</reference>
<gene>
    <name evidence="1" type="ORF">RIF29_27427</name>
</gene>
<evidence type="ECO:0000313" key="2">
    <source>
        <dbReference type="Proteomes" id="UP001372338"/>
    </source>
</evidence>
<dbReference type="Proteomes" id="UP001372338">
    <property type="component" value="Unassembled WGS sequence"/>
</dbReference>
<dbReference type="AlphaFoldDB" id="A0AAN9EW92"/>
<sequence>MVSQPSKLSNVDVRHRNNNRECDCSSCHSTIIDNPDNLATPSSICNVQPGKFALKFKSPICSDEKNQINMSGLISNQLSQNQSVLRDITNISHSRTQSATNLSQLYEANIDMGSANTKKRKRVPFSNQNINELYSIFSEGSPSSVSKLQLGSSLLKSRRANSDIDGNGLISHQLSQNRSVLSDITNISHSRTQSSINFSSFMKLILTWLQKT</sequence>
<keyword evidence="2" id="KW-1185">Reference proteome</keyword>
<proteinExistence type="predicted"/>